<dbReference type="RefSeq" id="WP_338529277.1">
    <property type="nucleotide sequence ID" value="NZ_CP030941.1"/>
</dbReference>
<organism evidence="2 3">
    <name type="scientific">Nitratireductor thuwali</name>
    <dbReference type="NCBI Taxonomy" id="2267699"/>
    <lineage>
        <taxon>Bacteria</taxon>
        <taxon>Pseudomonadati</taxon>
        <taxon>Pseudomonadota</taxon>
        <taxon>Alphaproteobacteria</taxon>
        <taxon>Hyphomicrobiales</taxon>
        <taxon>Phyllobacteriaceae</taxon>
        <taxon>Nitratireductor</taxon>
    </lineage>
</organism>
<gene>
    <name evidence="2" type="ORF">NTH_01337</name>
</gene>
<dbReference type="EMBL" id="CP030941">
    <property type="protein sequence ID" value="UUP16889.1"/>
    <property type="molecule type" value="Genomic_DNA"/>
</dbReference>
<dbReference type="InterPro" id="IPR044922">
    <property type="entry name" value="DUF2063_N_sf"/>
</dbReference>
<feature type="domain" description="Putative DNA-binding" evidence="1">
    <location>
        <begin position="19"/>
        <end position="108"/>
    </location>
</feature>
<proteinExistence type="predicted"/>
<protein>
    <recommendedName>
        <fullName evidence="1">Putative DNA-binding domain-containing protein</fullName>
    </recommendedName>
</protein>
<sequence length="275" mass="29626">MRPSSHSKSAPAAAGNYGAAFGAAILDPDQPRPERVTGPRGKAAEKRFNVYRNNVTYGLVTALSEIFPAIARLLGEQNFRLLAREFLRAHPPRSRLVIEYGHEFADFLAGFQPVRHLKYLPDLARLERAWLDAYHAADAAPLGPGEIEALPPDALAGARFVPHPAVRIVRSSYAVHAIFMAQRSAEMPGRIYAAEPENVLITRPGLQVRLYKLAPGPLQFIETLMSGSSLHIAAETTLATVPSFDLAPAIGLLIESGAFSGCTPGEKSAGAQQEG</sequence>
<dbReference type="Proteomes" id="UP001342418">
    <property type="component" value="Chromosome"/>
</dbReference>
<name>A0ABY5MJ29_9HYPH</name>
<evidence type="ECO:0000259" key="1">
    <source>
        <dbReference type="Pfam" id="PF09836"/>
    </source>
</evidence>
<evidence type="ECO:0000313" key="2">
    <source>
        <dbReference type="EMBL" id="UUP16889.1"/>
    </source>
</evidence>
<accession>A0ABY5MJ29</accession>
<dbReference type="InterPro" id="IPR018640">
    <property type="entry name" value="DUF2063"/>
</dbReference>
<reference evidence="2 3" key="1">
    <citation type="submission" date="2018-07" db="EMBL/GenBank/DDBJ databases">
        <title>Genome sequence of Nitratireductor thuwali#1536.</title>
        <authorList>
            <person name="Michoud G."/>
            <person name="Merlino G."/>
            <person name="Sefrji F.O."/>
            <person name="Daffonchio D."/>
        </authorList>
    </citation>
    <scope>NUCLEOTIDE SEQUENCE [LARGE SCALE GENOMIC DNA]</scope>
    <source>
        <strain evidence="3">Nit1536</strain>
    </source>
</reference>
<evidence type="ECO:0000313" key="3">
    <source>
        <dbReference type="Proteomes" id="UP001342418"/>
    </source>
</evidence>
<keyword evidence="3" id="KW-1185">Reference proteome</keyword>
<dbReference type="Pfam" id="PF09836">
    <property type="entry name" value="DUF2063"/>
    <property type="match status" value="1"/>
</dbReference>
<dbReference type="Gene3D" id="1.10.150.690">
    <property type="entry name" value="DUF2063"/>
    <property type="match status" value="1"/>
</dbReference>